<reference evidence="3" key="1">
    <citation type="journal article" date="2013" name="Nature">
        <title>Draft genome of the wheat A-genome progenitor Triticum urartu.</title>
        <authorList>
            <person name="Ling H.Q."/>
            <person name="Zhao S."/>
            <person name="Liu D."/>
            <person name="Wang J."/>
            <person name="Sun H."/>
            <person name="Zhang C."/>
            <person name="Fan H."/>
            <person name="Li D."/>
            <person name="Dong L."/>
            <person name="Tao Y."/>
            <person name="Gao C."/>
            <person name="Wu H."/>
            <person name="Li Y."/>
            <person name="Cui Y."/>
            <person name="Guo X."/>
            <person name="Zheng S."/>
            <person name="Wang B."/>
            <person name="Yu K."/>
            <person name="Liang Q."/>
            <person name="Yang W."/>
            <person name="Lou X."/>
            <person name="Chen J."/>
            <person name="Feng M."/>
            <person name="Jian J."/>
            <person name="Zhang X."/>
            <person name="Luo G."/>
            <person name="Jiang Y."/>
            <person name="Liu J."/>
            <person name="Wang Z."/>
            <person name="Sha Y."/>
            <person name="Zhang B."/>
            <person name="Wu H."/>
            <person name="Tang D."/>
            <person name="Shen Q."/>
            <person name="Xue P."/>
            <person name="Zou S."/>
            <person name="Wang X."/>
            <person name="Liu X."/>
            <person name="Wang F."/>
            <person name="Yang Y."/>
            <person name="An X."/>
            <person name="Dong Z."/>
            <person name="Zhang K."/>
            <person name="Zhang X."/>
            <person name="Luo M.C."/>
            <person name="Dvorak J."/>
            <person name="Tong Y."/>
            <person name="Wang J."/>
            <person name="Yang H."/>
            <person name="Li Z."/>
            <person name="Wang D."/>
            <person name="Zhang A."/>
            <person name="Wang J."/>
        </authorList>
    </citation>
    <scope>NUCLEOTIDE SEQUENCE</scope>
    <source>
        <strain evidence="3">cv. G1812</strain>
    </source>
</reference>
<dbReference type="AlphaFoldDB" id="A0A8R7PGJ2"/>
<keyword evidence="1" id="KW-0812">Transmembrane</keyword>
<dbReference type="Gramene" id="TuG1812G0200003576.01.T01">
    <property type="protein sequence ID" value="TuG1812G0200003576.01.T01.cds240329"/>
    <property type="gene ID" value="TuG1812G0200003576.01"/>
</dbReference>
<protein>
    <submittedName>
        <fullName evidence="2">Uncharacterized protein</fullName>
    </submittedName>
</protein>
<evidence type="ECO:0000256" key="1">
    <source>
        <dbReference type="SAM" id="Phobius"/>
    </source>
</evidence>
<dbReference type="Proteomes" id="UP000015106">
    <property type="component" value="Chromosome 2"/>
</dbReference>
<evidence type="ECO:0000313" key="3">
    <source>
        <dbReference type="Proteomes" id="UP000015106"/>
    </source>
</evidence>
<evidence type="ECO:0000313" key="2">
    <source>
        <dbReference type="EnsemblPlants" id="TuG1812G0200003576.01.T01.cds240329"/>
    </source>
</evidence>
<dbReference type="EnsemblPlants" id="TuG1812G0200003576.01.T01">
    <property type="protein sequence ID" value="TuG1812G0200003576.01.T01.cds240329"/>
    <property type="gene ID" value="TuG1812G0200003576.01"/>
</dbReference>
<keyword evidence="1" id="KW-1133">Transmembrane helix</keyword>
<keyword evidence="1" id="KW-0472">Membrane</keyword>
<feature type="transmembrane region" description="Helical" evidence="1">
    <location>
        <begin position="44"/>
        <end position="61"/>
    </location>
</feature>
<sequence>MRYLMLGLFQWPCFSLDWQRGRRKRVFATRAAPIPGASCYYTPVYIYSFSNIVCCLFLVMIN</sequence>
<name>A0A8R7PGJ2_TRIUA</name>
<proteinExistence type="predicted"/>
<reference evidence="2" key="2">
    <citation type="submission" date="2018-03" db="EMBL/GenBank/DDBJ databases">
        <title>The Triticum urartu genome reveals the dynamic nature of wheat genome evolution.</title>
        <authorList>
            <person name="Ling H."/>
            <person name="Ma B."/>
            <person name="Shi X."/>
            <person name="Liu H."/>
            <person name="Dong L."/>
            <person name="Sun H."/>
            <person name="Cao Y."/>
            <person name="Gao Q."/>
            <person name="Zheng S."/>
            <person name="Li Y."/>
            <person name="Yu Y."/>
            <person name="Du H."/>
            <person name="Qi M."/>
            <person name="Li Y."/>
            <person name="Yu H."/>
            <person name="Cui Y."/>
            <person name="Wang N."/>
            <person name="Chen C."/>
            <person name="Wu H."/>
            <person name="Zhao Y."/>
            <person name="Zhang J."/>
            <person name="Li Y."/>
            <person name="Zhou W."/>
            <person name="Zhang B."/>
            <person name="Hu W."/>
            <person name="Eijk M."/>
            <person name="Tang J."/>
            <person name="Witsenboer H."/>
            <person name="Zhao S."/>
            <person name="Li Z."/>
            <person name="Zhang A."/>
            <person name="Wang D."/>
            <person name="Liang C."/>
        </authorList>
    </citation>
    <scope>NUCLEOTIDE SEQUENCE [LARGE SCALE GENOMIC DNA]</scope>
    <source>
        <strain evidence="2">cv. G1812</strain>
    </source>
</reference>
<accession>A0A8R7PGJ2</accession>
<keyword evidence="3" id="KW-1185">Reference proteome</keyword>
<organism evidence="2 3">
    <name type="scientific">Triticum urartu</name>
    <name type="common">Red wild einkorn</name>
    <name type="synonym">Crithodium urartu</name>
    <dbReference type="NCBI Taxonomy" id="4572"/>
    <lineage>
        <taxon>Eukaryota</taxon>
        <taxon>Viridiplantae</taxon>
        <taxon>Streptophyta</taxon>
        <taxon>Embryophyta</taxon>
        <taxon>Tracheophyta</taxon>
        <taxon>Spermatophyta</taxon>
        <taxon>Magnoliopsida</taxon>
        <taxon>Liliopsida</taxon>
        <taxon>Poales</taxon>
        <taxon>Poaceae</taxon>
        <taxon>BOP clade</taxon>
        <taxon>Pooideae</taxon>
        <taxon>Triticodae</taxon>
        <taxon>Triticeae</taxon>
        <taxon>Triticinae</taxon>
        <taxon>Triticum</taxon>
    </lineage>
</organism>
<reference evidence="2" key="3">
    <citation type="submission" date="2022-06" db="UniProtKB">
        <authorList>
            <consortium name="EnsemblPlants"/>
        </authorList>
    </citation>
    <scope>IDENTIFICATION</scope>
</reference>